<evidence type="ECO:0000256" key="1">
    <source>
        <dbReference type="ARBA" id="ARBA00023002"/>
    </source>
</evidence>
<dbReference type="EMBL" id="CAEZWU010000023">
    <property type="protein sequence ID" value="CAB4660899.1"/>
    <property type="molecule type" value="Genomic_DNA"/>
</dbReference>
<accession>A0A6J6LJU4</accession>
<dbReference type="InterPro" id="IPR036291">
    <property type="entry name" value="NAD(P)-bd_dom_sf"/>
</dbReference>
<dbReference type="Pfam" id="PF01408">
    <property type="entry name" value="GFO_IDH_MocA"/>
    <property type="match status" value="1"/>
</dbReference>
<evidence type="ECO:0000259" key="2">
    <source>
        <dbReference type="Pfam" id="PF01408"/>
    </source>
</evidence>
<dbReference type="Gene3D" id="3.40.50.720">
    <property type="entry name" value="NAD(P)-binding Rossmann-like Domain"/>
    <property type="match status" value="1"/>
</dbReference>
<proteinExistence type="predicted"/>
<dbReference type="AlphaFoldDB" id="A0A6J6LJU4"/>
<dbReference type="PANTHER" id="PTHR43818">
    <property type="entry name" value="BCDNA.GH03377"/>
    <property type="match status" value="1"/>
</dbReference>
<dbReference type="PANTHER" id="PTHR43818:SF11">
    <property type="entry name" value="BCDNA.GH03377"/>
    <property type="match status" value="1"/>
</dbReference>
<sequence>MRKLRVGLIGCGNIALNGHIPAYLGKPERFEIVAVADPFETQLELGLTKARLAAQDGYSDPLELIKRSDLDLIDICTPQHLHRELIEAAAEAGHNIVCEKPLAAIPADANAAIRAAQKAGVKLAVIHNYLFFPEVVAAKRILDSGELGEVRVVTVNFLGVIDSMGAIGFKPKWRHDYASSGGGVLMDMIHGVYLANHFLGSPTQSVSAHVTSHTQGDGVESLALCRLESGDSAALVNIGWGFGHGGIDIVGSKGRLRINYEDFGTCPWSAFENMVVTVGSDTRVESVNFEPNSESIHDKISWSIAASLVDIADAIEHGKLSVASGENGLEVLEMTLASYASAATGRSIPVPLEVSSPLHIKGVSGIKDLDFTSSAKDSPVRKHNLFGLN</sequence>
<dbReference type="InterPro" id="IPR055170">
    <property type="entry name" value="GFO_IDH_MocA-like_dom"/>
</dbReference>
<keyword evidence="1" id="KW-0560">Oxidoreductase</keyword>
<feature type="domain" description="GFO/IDH/MocA-like oxidoreductase" evidence="3">
    <location>
        <begin position="136"/>
        <end position="257"/>
    </location>
</feature>
<name>A0A6J6LJU4_9ZZZZ</name>
<dbReference type="SUPFAM" id="SSF51735">
    <property type="entry name" value="NAD(P)-binding Rossmann-fold domains"/>
    <property type="match status" value="1"/>
</dbReference>
<dbReference type="InterPro" id="IPR050463">
    <property type="entry name" value="Gfo/Idh/MocA_oxidrdct_glycsds"/>
</dbReference>
<dbReference type="InterPro" id="IPR000683">
    <property type="entry name" value="Gfo/Idh/MocA-like_OxRdtase_N"/>
</dbReference>
<gene>
    <name evidence="4" type="ORF">UFOPK2292_00256</name>
</gene>
<dbReference type="SUPFAM" id="SSF55347">
    <property type="entry name" value="Glyceraldehyde-3-phosphate dehydrogenase-like, C-terminal domain"/>
    <property type="match status" value="1"/>
</dbReference>
<organism evidence="4">
    <name type="scientific">freshwater metagenome</name>
    <dbReference type="NCBI Taxonomy" id="449393"/>
    <lineage>
        <taxon>unclassified sequences</taxon>
        <taxon>metagenomes</taxon>
        <taxon>ecological metagenomes</taxon>
    </lineage>
</organism>
<dbReference type="Gene3D" id="3.30.360.10">
    <property type="entry name" value="Dihydrodipicolinate Reductase, domain 2"/>
    <property type="match status" value="1"/>
</dbReference>
<dbReference type="GO" id="GO:0016491">
    <property type="term" value="F:oxidoreductase activity"/>
    <property type="evidence" value="ECO:0007669"/>
    <property type="project" value="UniProtKB-KW"/>
</dbReference>
<feature type="domain" description="Gfo/Idh/MocA-like oxidoreductase N-terminal" evidence="2">
    <location>
        <begin position="4"/>
        <end position="127"/>
    </location>
</feature>
<evidence type="ECO:0000313" key="4">
    <source>
        <dbReference type="EMBL" id="CAB4660899.1"/>
    </source>
</evidence>
<dbReference type="GO" id="GO:0000166">
    <property type="term" value="F:nucleotide binding"/>
    <property type="evidence" value="ECO:0007669"/>
    <property type="project" value="InterPro"/>
</dbReference>
<evidence type="ECO:0000259" key="3">
    <source>
        <dbReference type="Pfam" id="PF22725"/>
    </source>
</evidence>
<reference evidence="4" key="1">
    <citation type="submission" date="2020-05" db="EMBL/GenBank/DDBJ databases">
        <authorList>
            <person name="Chiriac C."/>
            <person name="Salcher M."/>
            <person name="Ghai R."/>
            <person name="Kavagutti S V."/>
        </authorList>
    </citation>
    <scope>NUCLEOTIDE SEQUENCE</scope>
</reference>
<protein>
    <submittedName>
        <fullName evidence="4">Unannotated protein</fullName>
    </submittedName>
</protein>
<dbReference type="Pfam" id="PF22725">
    <property type="entry name" value="GFO_IDH_MocA_C3"/>
    <property type="match status" value="1"/>
</dbReference>